<sequence>MDHENSETIVDDAAAAPFLAGVKQYQGITSVGHGIVPTRFIFLKTRTLYLISSGCKSIFTLNTTS</sequence>
<name>A0A4Y7KSS6_PAPSO</name>
<keyword evidence="2" id="KW-1185">Reference proteome</keyword>
<organism evidence="1 2">
    <name type="scientific">Papaver somniferum</name>
    <name type="common">Opium poppy</name>
    <dbReference type="NCBI Taxonomy" id="3469"/>
    <lineage>
        <taxon>Eukaryota</taxon>
        <taxon>Viridiplantae</taxon>
        <taxon>Streptophyta</taxon>
        <taxon>Embryophyta</taxon>
        <taxon>Tracheophyta</taxon>
        <taxon>Spermatophyta</taxon>
        <taxon>Magnoliopsida</taxon>
        <taxon>Ranunculales</taxon>
        <taxon>Papaveraceae</taxon>
        <taxon>Papaveroideae</taxon>
        <taxon>Papaver</taxon>
    </lineage>
</organism>
<accession>A0A4Y7KSS6</accession>
<evidence type="ECO:0000313" key="1">
    <source>
        <dbReference type="EMBL" id="RZC76404.1"/>
    </source>
</evidence>
<dbReference type="AlphaFoldDB" id="A0A4Y7KSS6"/>
<proteinExistence type="predicted"/>
<protein>
    <submittedName>
        <fullName evidence="1">Uncharacterized protein</fullName>
    </submittedName>
</protein>
<gene>
    <name evidence="1" type="ORF">C5167_002593</name>
</gene>
<reference evidence="1 2" key="1">
    <citation type="journal article" date="2018" name="Science">
        <title>The opium poppy genome and morphinan production.</title>
        <authorList>
            <person name="Guo L."/>
            <person name="Winzer T."/>
            <person name="Yang X."/>
            <person name="Li Y."/>
            <person name="Ning Z."/>
            <person name="He Z."/>
            <person name="Teodor R."/>
            <person name="Lu Y."/>
            <person name="Bowser T.A."/>
            <person name="Graham I.A."/>
            <person name="Ye K."/>
        </authorList>
    </citation>
    <scope>NUCLEOTIDE SEQUENCE [LARGE SCALE GENOMIC DNA]</scope>
    <source>
        <strain evidence="2">cv. HN1</strain>
        <tissue evidence="1">Leaves</tissue>
    </source>
</reference>
<dbReference type="Gramene" id="RZC76404">
    <property type="protein sequence ID" value="RZC76404"/>
    <property type="gene ID" value="C5167_002593"/>
</dbReference>
<evidence type="ECO:0000313" key="2">
    <source>
        <dbReference type="Proteomes" id="UP000316621"/>
    </source>
</evidence>
<dbReference type="Proteomes" id="UP000316621">
    <property type="component" value="Chromosome 9"/>
</dbReference>
<dbReference type="EMBL" id="CM010723">
    <property type="protein sequence ID" value="RZC76404.1"/>
    <property type="molecule type" value="Genomic_DNA"/>
</dbReference>